<dbReference type="AlphaFoldDB" id="A0A2V3II90"/>
<dbReference type="SUPFAM" id="SSF53098">
    <property type="entry name" value="Ribonuclease H-like"/>
    <property type="match status" value="1"/>
</dbReference>
<reference evidence="3 4" key="1">
    <citation type="journal article" date="2018" name="Mol. Biol. Evol.">
        <title>Analysis of the draft genome of the red seaweed Gracilariopsis chorda provides insights into genome size evolution in Rhodophyta.</title>
        <authorList>
            <person name="Lee J."/>
            <person name="Yang E.C."/>
            <person name="Graf L."/>
            <person name="Yang J.H."/>
            <person name="Qiu H."/>
            <person name="Zel Zion U."/>
            <person name="Chan C.X."/>
            <person name="Stephens T.G."/>
            <person name="Weber A.P.M."/>
            <person name="Boo G.H."/>
            <person name="Boo S.M."/>
            <person name="Kim K.M."/>
            <person name="Shin Y."/>
            <person name="Jung M."/>
            <person name="Lee S.J."/>
            <person name="Yim H.S."/>
            <person name="Lee J.H."/>
            <person name="Bhattacharya D."/>
            <person name="Yoon H.S."/>
        </authorList>
    </citation>
    <scope>NUCLEOTIDE SEQUENCE [LARGE SCALE GENOMIC DNA]</scope>
    <source>
        <strain evidence="3 4">SKKU-2015</strain>
        <tissue evidence="3">Whole body</tissue>
    </source>
</reference>
<proteinExistence type="predicted"/>
<dbReference type="OrthoDB" id="5411073at2759"/>
<dbReference type="InterPro" id="IPR050240">
    <property type="entry name" value="DNA_pol_type-B"/>
</dbReference>
<evidence type="ECO:0000259" key="2">
    <source>
        <dbReference type="Pfam" id="PF24055"/>
    </source>
</evidence>
<comment type="caution">
    <text evidence="3">The sequence shown here is derived from an EMBL/GenBank/DDBJ whole genome shotgun (WGS) entry which is preliminary data.</text>
</comment>
<dbReference type="GO" id="GO:0003887">
    <property type="term" value="F:DNA-directed DNA polymerase activity"/>
    <property type="evidence" value="ECO:0007669"/>
    <property type="project" value="UniProtKB-EC"/>
</dbReference>
<evidence type="ECO:0000313" key="3">
    <source>
        <dbReference type="EMBL" id="PXF41806.1"/>
    </source>
</evidence>
<dbReference type="Gene3D" id="3.30.342.10">
    <property type="entry name" value="DNA Polymerase, chain B, domain 1"/>
    <property type="match status" value="1"/>
</dbReference>
<evidence type="ECO:0000256" key="1">
    <source>
        <dbReference type="ARBA" id="ARBA00049244"/>
    </source>
</evidence>
<dbReference type="EMBL" id="NBIV01000194">
    <property type="protein sequence ID" value="PXF41806.1"/>
    <property type="molecule type" value="Genomic_DNA"/>
</dbReference>
<name>A0A2V3II90_9FLOR</name>
<gene>
    <name evidence="3" type="ORF">BWQ96_08483</name>
</gene>
<comment type="catalytic activity">
    <reaction evidence="1">
        <text>DNA(n) + a 2'-deoxyribonucleoside 5'-triphosphate = DNA(n+1) + diphosphate</text>
        <dbReference type="Rhea" id="RHEA:22508"/>
        <dbReference type="Rhea" id="RHEA-COMP:17339"/>
        <dbReference type="Rhea" id="RHEA-COMP:17340"/>
        <dbReference type="ChEBI" id="CHEBI:33019"/>
        <dbReference type="ChEBI" id="CHEBI:61560"/>
        <dbReference type="ChEBI" id="CHEBI:173112"/>
        <dbReference type="EC" id="2.7.7.7"/>
    </reaction>
</comment>
<keyword evidence="4" id="KW-1185">Reference proteome</keyword>
<organism evidence="3 4">
    <name type="scientific">Gracilariopsis chorda</name>
    <dbReference type="NCBI Taxonomy" id="448386"/>
    <lineage>
        <taxon>Eukaryota</taxon>
        <taxon>Rhodophyta</taxon>
        <taxon>Florideophyceae</taxon>
        <taxon>Rhodymeniophycidae</taxon>
        <taxon>Gracilariales</taxon>
        <taxon>Gracilariaceae</taxon>
        <taxon>Gracilariopsis</taxon>
    </lineage>
</organism>
<dbReference type="InterPro" id="IPR012337">
    <property type="entry name" value="RNaseH-like_sf"/>
</dbReference>
<dbReference type="STRING" id="448386.A0A2V3II90"/>
<dbReference type="InterPro" id="IPR056435">
    <property type="entry name" value="DPOD/Z_N"/>
</dbReference>
<sequence>MGASDLQTVKVRDVRRRPPLPNLNHQADPLVIMQVDVSDDHATERNGSAILRLFGVTEQGNSVLLRGHRFYHCLYVPVLPGDDASTLNEGLNVALSKKHDGMNHKIVVHVRVVTKRNIMYFVPGDSEMQFFRITILNPRYMKETASLLQSGGLRVETPDGMKPLPEIVTFESTLDYALRFMI</sequence>
<feature type="domain" description="DNA polymerase delta/zeta catalytic subunit N-terminal" evidence="2">
    <location>
        <begin position="84"/>
        <end position="142"/>
    </location>
</feature>
<dbReference type="PANTHER" id="PTHR10322:SF23">
    <property type="entry name" value="DNA POLYMERASE DELTA CATALYTIC SUBUNIT"/>
    <property type="match status" value="1"/>
</dbReference>
<dbReference type="PANTHER" id="PTHR10322">
    <property type="entry name" value="DNA POLYMERASE CATALYTIC SUBUNIT"/>
    <property type="match status" value="1"/>
</dbReference>
<evidence type="ECO:0000313" key="4">
    <source>
        <dbReference type="Proteomes" id="UP000247409"/>
    </source>
</evidence>
<dbReference type="Proteomes" id="UP000247409">
    <property type="component" value="Unassembled WGS sequence"/>
</dbReference>
<dbReference type="Pfam" id="PF24055">
    <property type="entry name" value="POL3_N"/>
    <property type="match status" value="1"/>
</dbReference>
<accession>A0A2V3II90</accession>
<protein>
    <submittedName>
        <fullName evidence="3">DNA polymerase delta catalytic subunit</fullName>
    </submittedName>
</protein>